<dbReference type="AlphaFoldDB" id="A0AAN7LN55"/>
<keyword evidence="2" id="KW-1185">Reference proteome</keyword>
<dbReference type="Proteomes" id="UP001346149">
    <property type="component" value="Unassembled WGS sequence"/>
</dbReference>
<dbReference type="EMBL" id="JAXQNO010000011">
    <property type="protein sequence ID" value="KAK4788955.1"/>
    <property type="molecule type" value="Genomic_DNA"/>
</dbReference>
<gene>
    <name evidence="1" type="ORF">SAY86_020274</name>
</gene>
<protein>
    <submittedName>
        <fullName evidence="1">Uncharacterized protein</fullName>
    </submittedName>
</protein>
<evidence type="ECO:0000313" key="1">
    <source>
        <dbReference type="EMBL" id="KAK4788955.1"/>
    </source>
</evidence>
<comment type="caution">
    <text evidence="1">The sequence shown here is derived from an EMBL/GenBank/DDBJ whole genome shotgun (WGS) entry which is preliminary data.</text>
</comment>
<evidence type="ECO:0000313" key="2">
    <source>
        <dbReference type="Proteomes" id="UP001346149"/>
    </source>
</evidence>
<reference evidence="1 2" key="1">
    <citation type="journal article" date="2023" name="Hortic Res">
        <title>Pangenome of water caltrop reveals structural variations and asymmetric subgenome divergence after allopolyploidization.</title>
        <authorList>
            <person name="Zhang X."/>
            <person name="Chen Y."/>
            <person name="Wang L."/>
            <person name="Yuan Y."/>
            <person name="Fang M."/>
            <person name="Shi L."/>
            <person name="Lu R."/>
            <person name="Comes H.P."/>
            <person name="Ma Y."/>
            <person name="Chen Y."/>
            <person name="Huang G."/>
            <person name="Zhou Y."/>
            <person name="Zheng Z."/>
            <person name="Qiu Y."/>
        </authorList>
    </citation>
    <scope>NUCLEOTIDE SEQUENCE [LARGE SCALE GENOMIC DNA]</scope>
    <source>
        <strain evidence="1">F231</strain>
    </source>
</reference>
<proteinExistence type="predicted"/>
<sequence length="156" mass="17819">MRLKTYWQIASLKAMMEKQSHQEAASWWKVYVPSSKLPSGYQMGKRLKEINDKIPEIRQDINHMVRDLIMEIARENSFFDPKDDLVSCGHVTGPSITPSSTIHFFQIRSSGHCYPRQKPVKSTKSSLHLPGVLSSVSICECWTSPNPYLMCLSSPF</sequence>
<name>A0AAN7LN55_TRANT</name>
<accession>A0AAN7LN55</accession>
<organism evidence="1 2">
    <name type="scientific">Trapa natans</name>
    <name type="common">Water chestnut</name>
    <dbReference type="NCBI Taxonomy" id="22666"/>
    <lineage>
        <taxon>Eukaryota</taxon>
        <taxon>Viridiplantae</taxon>
        <taxon>Streptophyta</taxon>
        <taxon>Embryophyta</taxon>
        <taxon>Tracheophyta</taxon>
        <taxon>Spermatophyta</taxon>
        <taxon>Magnoliopsida</taxon>
        <taxon>eudicotyledons</taxon>
        <taxon>Gunneridae</taxon>
        <taxon>Pentapetalae</taxon>
        <taxon>rosids</taxon>
        <taxon>malvids</taxon>
        <taxon>Myrtales</taxon>
        <taxon>Lythraceae</taxon>
        <taxon>Trapa</taxon>
    </lineage>
</organism>